<proteinExistence type="predicted"/>
<dbReference type="Proteomes" id="UP001044222">
    <property type="component" value="Unassembled WGS sequence"/>
</dbReference>
<comment type="caution">
    <text evidence="2">The sequence shown here is derived from an EMBL/GenBank/DDBJ whole genome shotgun (WGS) entry which is preliminary data.</text>
</comment>
<dbReference type="GO" id="GO:0015174">
    <property type="term" value="F:basic amino acid transmembrane transporter activity"/>
    <property type="evidence" value="ECO:0007669"/>
    <property type="project" value="TreeGrafter"/>
</dbReference>
<dbReference type="GO" id="GO:0016020">
    <property type="term" value="C:membrane"/>
    <property type="evidence" value="ECO:0007669"/>
    <property type="project" value="TreeGrafter"/>
</dbReference>
<reference evidence="2" key="1">
    <citation type="submission" date="2021-01" db="EMBL/GenBank/DDBJ databases">
        <title>A chromosome-scale assembly of European eel, Anguilla anguilla.</title>
        <authorList>
            <person name="Henkel C."/>
            <person name="Jong-Raadsen S.A."/>
            <person name="Dufour S."/>
            <person name="Weltzien F.-A."/>
            <person name="Palstra A.P."/>
            <person name="Pelster B."/>
            <person name="Spaink H.P."/>
            <person name="Van Den Thillart G.E."/>
            <person name="Jansen H."/>
            <person name="Zahm M."/>
            <person name="Klopp C."/>
            <person name="Cedric C."/>
            <person name="Louis A."/>
            <person name="Berthelot C."/>
            <person name="Parey E."/>
            <person name="Roest Crollius H."/>
            <person name="Montfort J."/>
            <person name="Robinson-Rechavi M."/>
            <person name="Bucao C."/>
            <person name="Bouchez O."/>
            <person name="Gislard M."/>
            <person name="Lluch J."/>
            <person name="Milhes M."/>
            <person name="Lampietro C."/>
            <person name="Lopez Roques C."/>
            <person name="Donnadieu C."/>
            <person name="Braasch I."/>
            <person name="Desvignes T."/>
            <person name="Postlethwait J."/>
            <person name="Bobe J."/>
            <person name="Guiguen Y."/>
            <person name="Dirks R."/>
        </authorList>
    </citation>
    <scope>NUCLEOTIDE SEQUENCE</scope>
    <source>
        <strain evidence="2">Tag_6206</strain>
        <tissue evidence="2">Liver</tissue>
    </source>
</reference>
<dbReference type="AlphaFoldDB" id="A0A9D3MRP3"/>
<dbReference type="InterPro" id="IPR051415">
    <property type="entry name" value="LAAT-1"/>
</dbReference>
<organism evidence="2 3">
    <name type="scientific">Anguilla anguilla</name>
    <name type="common">European freshwater eel</name>
    <name type="synonym">Muraena anguilla</name>
    <dbReference type="NCBI Taxonomy" id="7936"/>
    <lineage>
        <taxon>Eukaryota</taxon>
        <taxon>Metazoa</taxon>
        <taxon>Chordata</taxon>
        <taxon>Craniata</taxon>
        <taxon>Vertebrata</taxon>
        <taxon>Euteleostomi</taxon>
        <taxon>Actinopterygii</taxon>
        <taxon>Neopterygii</taxon>
        <taxon>Teleostei</taxon>
        <taxon>Anguilliformes</taxon>
        <taxon>Anguillidae</taxon>
        <taxon>Anguilla</taxon>
    </lineage>
</organism>
<accession>A0A9D3MRP3</accession>
<dbReference type="PANTHER" id="PTHR16201">
    <property type="entry name" value="SEVEN TRANSMEMBRANE PROTEIN 1-RELATED"/>
    <property type="match status" value="1"/>
</dbReference>
<dbReference type="EMBL" id="JAFIRN010000004">
    <property type="protein sequence ID" value="KAG5851468.1"/>
    <property type="molecule type" value="Genomic_DNA"/>
</dbReference>
<evidence type="ECO:0000313" key="3">
    <source>
        <dbReference type="Proteomes" id="UP001044222"/>
    </source>
</evidence>
<evidence type="ECO:0000256" key="1">
    <source>
        <dbReference type="SAM" id="Phobius"/>
    </source>
</evidence>
<feature type="transmembrane region" description="Helical" evidence="1">
    <location>
        <begin position="42"/>
        <end position="63"/>
    </location>
</feature>
<protein>
    <recommendedName>
        <fullName evidence="4">Transmembrane protein 44</fullName>
    </recommendedName>
</protein>
<feature type="transmembrane region" description="Helical" evidence="1">
    <location>
        <begin position="79"/>
        <end position="98"/>
    </location>
</feature>
<sequence>MEENLKRIDGERNQEERSFFDPTSWRRPEFVLTCLENEKVCISIGLCGLSAVFWVVACLLVVCKRCRTKRRNVGDTADSALYCFLGNLSGTVGAVMSIQLTIQVFMGGLLTILDILRFIFIIIPFSGRTESRIKVMRKRRRQNIFVLSLPLALGIGLFAFHGLYQQQSDSAPVRRRLLSLVLQDNSEILGYALGLLSTVIGWTSKFPSLTKAHLEKMTSAVHVSFGILCALANVLYGSAILVYDVAHRVCPEGVAVVTQLLRLRCL</sequence>
<feature type="transmembrane region" description="Helical" evidence="1">
    <location>
        <begin position="220"/>
        <end position="243"/>
    </location>
</feature>
<keyword evidence="1" id="KW-0812">Transmembrane</keyword>
<keyword evidence="1" id="KW-1133">Transmembrane helix</keyword>
<dbReference type="PANTHER" id="PTHR16201:SF53">
    <property type="entry name" value="TRANSMEMBRANE PROTEIN 44"/>
    <property type="match status" value="1"/>
</dbReference>
<feature type="transmembrane region" description="Helical" evidence="1">
    <location>
        <begin position="104"/>
        <end position="123"/>
    </location>
</feature>
<keyword evidence="1" id="KW-0472">Membrane</keyword>
<feature type="transmembrane region" description="Helical" evidence="1">
    <location>
        <begin position="144"/>
        <end position="164"/>
    </location>
</feature>
<name>A0A9D3MRP3_ANGAN</name>
<gene>
    <name evidence="2" type="ORF">ANANG_G00093760</name>
</gene>
<feature type="transmembrane region" description="Helical" evidence="1">
    <location>
        <begin position="188"/>
        <end position="208"/>
    </location>
</feature>
<evidence type="ECO:0008006" key="4">
    <source>
        <dbReference type="Google" id="ProtNLM"/>
    </source>
</evidence>
<keyword evidence="3" id="KW-1185">Reference proteome</keyword>
<evidence type="ECO:0000313" key="2">
    <source>
        <dbReference type="EMBL" id="KAG5851468.1"/>
    </source>
</evidence>